<name>A0A3G9JCB1_9FIRM</name>
<dbReference type="EMBL" id="AP019309">
    <property type="protein sequence ID" value="BBH27992.1"/>
    <property type="molecule type" value="Genomic_DNA"/>
</dbReference>
<keyword evidence="2 6" id="KW-0378">Hydrolase</keyword>
<evidence type="ECO:0000256" key="3">
    <source>
        <dbReference type="ARBA" id="ARBA00023295"/>
    </source>
</evidence>
<dbReference type="PRINTS" id="PR00131">
    <property type="entry name" value="GLHYDRLASE1"/>
</dbReference>
<dbReference type="InterPro" id="IPR001360">
    <property type="entry name" value="Glyco_hydro_1"/>
</dbReference>
<keyword evidence="8" id="KW-1185">Reference proteome</keyword>
<dbReference type="KEGG" id="ebm:SG0102_29260"/>
<proteinExistence type="inferred from homology"/>
<keyword evidence="3 6" id="KW-0326">Glycosidase</keyword>
<dbReference type="InterPro" id="IPR018120">
    <property type="entry name" value="Glyco_hydro_1_AS"/>
</dbReference>
<feature type="active site" description="Nucleophile" evidence="4">
    <location>
        <position position="387"/>
    </location>
</feature>
<dbReference type="Pfam" id="PF00232">
    <property type="entry name" value="Glyco_hydro_1"/>
    <property type="match status" value="1"/>
</dbReference>
<evidence type="ECO:0000313" key="7">
    <source>
        <dbReference type="EMBL" id="BBH27992.1"/>
    </source>
</evidence>
<dbReference type="InterPro" id="IPR017853">
    <property type="entry name" value="GH"/>
</dbReference>
<dbReference type="InParanoid" id="A0A3G9JCB1"/>
<gene>
    <name evidence="7" type="primary">bglA_4</name>
    <name evidence="7" type="ORF">SG0102_29260</name>
</gene>
<dbReference type="PROSITE" id="PS00653">
    <property type="entry name" value="GLYCOSYL_HYDROL_F1_2"/>
    <property type="match status" value="1"/>
</dbReference>
<dbReference type="Proteomes" id="UP000268059">
    <property type="component" value="Chromosome"/>
</dbReference>
<dbReference type="FunCoup" id="A0A3G9JCB1">
    <property type="interactions" value="93"/>
</dbReference>
<accession>A0A3G9JCB1</accession>
<protein>
    <submittedName>
        <fullName evidence="7">6-phospho-beta-glucosidase</fullName>
    </submittedName>
</protein>
<dbReference type="Gene3D" id="3.20.20.80">
    <property type="entry name" value="Glycosidases"/>
    <property type="match status" value="1"/>
</dbReference>
<evidence type="ECO:0000256" key="4">
    <source>
        <dbReference type="PROSITE-ProRule" id="PRU10055"/>
    </source>
</evidence>
<evidence type="ECO:0000256" key="5">
    <source>
        <dbReference type="RuleBase" id="RU003690"/>
    </source>
</evidence>
<dbReference type="FunFam" id="3.20.20.80:FF:000004">
    <property type="entry name" value="Beta-glucosidase 6-phospho-beta-glucosidase"/>
    <property type="match status" value="1"/>
</dbReference>
<evidence type="ECO:0000313" key="8">
    <source>
        <dbReference type="Proteomes" id="UP000268059"/>
    </source>
</evidence>
<dbReference type="PROSITE" id="PS00572">
    <property type="entry name" value="GLYCOSYL_HYDROL_F1_1"/>
    <property type="match status" value="1"/>
</dbReference>
<comment type="similarity">
    <text evidence="1 5">Belongs to the glycosyl hydrolase 1 family.</text>
</comment>
<dbReference type="PANTHER" id="PTHR10353">
    <property type="entry name" value="GLYCOSYL HYDROLASE"/>
    <property type="match status" value="1"/>
</dbReference>
<dbReference type="GO" id="GO:0008422">
    <property type="term" value="F:beta-glucosidase activity"/>
    <property type="evidence" value="ECO:0007669"/>
    <property type="project" value="TreeGrafter"/>
</dbReference>
<reference evidence="7 8" key="1">
    <citation type="submission" date="2018-11" db="EMBL/GenBank/DDBJ databases">
        <title>Novel Erysipelotrichaceae bacterium isolated from small intestine of a swine.</title>
        <authorList>
            <person name="Kim J.S."/>
            <person name="Choe H."/>
            <person name="Lee Y.R."/>
            <person name="Kim K.M."/>
            <person name="Park D.S."/>
        </authorList>
    </citation>
    <scope>NUCLEOTIDE SEQUENCE [LARGE SCALE GENOMIC DNA]</scope>
    <source>
        <strain evidence="7 8">SG0102</strain>
    </source>
</reference>
<evidence type="ECO:0000256" key="2">
    <source>
        <dbReference type="ARBA" id="ARBA00022801"/>
    </source>
</evidence>
<evidence type="ECO:0000256" key="6">
    <source>
        <dbReference type="RuleBase" id="RU004468"/>
    </source>
</evidence>
<dbReference type="GO" id="GO:0016052">
    <property type="term" value="P:carbohydrate catabolic process"/>
    <property type="evidence" value="ECO:0007669"/>
    <property type="project" value="TreeGrafter"/>
</dbReference>
<organism evidence="7 8">
    <name type="scientific">Intestinibaculum porci</name>
    <dbReference type="NCBI Taxonomy" id="2487118"/>
    <lineage>
        <taxon>Bacteria</taxon>
        <taxon>Bacillati</taxon>
        <taxon>Bacillota</taxon>
        <taxon>Erysipelotrichia</taxon>
        <taxon>Erysipelotrichales</taxon>
        <taxon>Erysipelotrichaceae</taxon>
        <taxon>Intestinibaculum</taxon>
    </lineage>
</organism>
<dbReference type="GO" id="GO:0005829">
    <property type="term" value="C:cytosol"/>
    <property type="evidence" value="ECO:0007669"/>
    <property type="project" value="TreeGrafter"/>
</dbReference>
<dbReference type="InterPro" id="IPR033132">
    <property type="entry name" value="GH_1_N_CS"/>
</dbReference>
<sequence length="492" mass="57251">MKMFPEGFLWGGAIAANQCEGAWKEGGKGPSVADVAKFADPQSQKDLLDIHKLTDIDDEAIAKALATDDETYYPKRHGIDFYHHYKEDIRLLAGMGFKVFRLSIAWSRIFPHGDEETPNEEGLQFYDDVFDECLKYGMQPLVTMSHYEPPLYLVTKYNGWYNRKLIDFFTHYVDVITKRYQDKVKYWLTFNEIDSIIRHPFMTGGLIESRFDPEQFEEVEYQAMHHQFVASALAVKITHQNIPDAKVGCMLTKVTFYPYTCKPEDVLEEREKMREIYCYSDTQVFGEYPQYLLTKYHNKGYHIVMSEEDLKIMKENPVDFISFSYYSSNCVAKDTSGLDVTTGNTTMAIKNPYLPSSQWGWQIDPIGLRISLIDLYDRYHKPLFVVENGLGAIDTIDENGEIQDDYRIDYLSEHIKQMGYAIHDDGVELMGYTTWAPIDLVSNSSNQMSKRYGFIYVDVDDYGHGSYKRMKKKSYDWYKQVIEHNGDNLFED</sequence>
<dbReference type="AlphaFoldDB" id="A0A3G9JCB1"/>
<evidence type="ECO:0000256" key="1">
    <source>
        <dbReference type="ARBA" id="ARBA00010838"/>
    </source>
</evidence>
<dbReference type="SUPFAM" id="SSF51445">
    <property type="entry name" value="(Trans)glycosidases"/>
    <property type="match status" value="1"/>
</dbReference>
<dbReference type="PANTHER" id="PTHR10353:SF122">
    <property type="entry name" value="6-PHOSPHO-BETA-GLUCOSIDASE ASCB-RELATED"/>
    <property type="match status" value="1"/>
</dbReference>